<feature type="coiled-coil region" evidence="1">
    <location>
        <begin position="1"/>
        <end position="51"/>
    </location>
</feature>
<dbReference type="Proteomes" id="UP000198597">
    <property type="component" value="Unassembled WGS sequence"/>
</dbReference>
<dbReference type="EMBL" id="JACKWY010000012">
    <property type="protein sequence ID" value="MBB6716201.1"/>
    <property type="molecule type" value="Genomic_DNA"/>
</dbReference>
<evidence type="ECO:0000313" key="2">
    <source>
        <dbReference type="EMBL" id="MBB6716201.1"/>
    </source>
</evidence>
<accession>A0A1H0N0I8</accession>
<evidence type="ECO:0000313" key="3">
    <source>
        <dbReference type="EMBL" id="SDO86218.1"/>
    </source>
</evidence>
<dbReference type="RefSeq" id="WP_089965743.1">
    <property type="nucleotide sequence ID" value="NZ_CP071376.1"/>
</dbReference>
<proteinExistence type="predicted"/>
<dbReference type="GeneID" id="65310851"/>
<protein>
    <submittedName>
        <fullName evidence="3">Uncharacterized protein</fullName>
    </submittedName>
</protein>
<reference evidence="2 5" key="2">
    <citation type="submission" date="2020-08" db="EMBL/GenBank/DDBJ databases">
        <title>Clostridia isolated from Swiss meat.</title>
        <authorList>
            <person name="Wambui J."/>
            <person name="Stevens M.J.A."/>
            <person name="Stephan R."/>
        </authorList>
    </citation>
    <scope>NUCLEOTIDE SEQUENCE [LARGE SCALE GENOMIC DNA]</scope>
    <source>
        <strain evidence="2 5">CM001</strain>
    </source>
</reference>
<evidence type="ECO:0000256" key="1">
    <source>
        <dbReference type="SAM" id="Coils"/>
    </source>
</evidence>
<keyword evidence="4" id="KW-1185">Reference proteome</keyword>
<dbReference type="AlphaFoldDB" id="A0A1H0N0I8"/>
<evidence type="ECO:0000313" key="5">
    <source>
        <dbReference type="Proteomes" id="UP000585258"/>
    </source>
</evidence>
<sequence>MNELQWQLKESKRELVMWNRDHKSIYREDKIKELTNKIKLLEQEIFDIEYKELEEQERLNGLQC</sequence>
<dbReference type="EMBL" id="FNJM01000001">
    <property type="protein sequence ID" value="SDO86218.1"/>
    <property type="molecule type" value="Genomic_DNA"/>
</dbReference>
<organism evidence="3 4">
    <name type="scientific">Clostridium gasigenes</name>
    <dbReference type="NCBI Taxonomy" id="94869"/>
    <lineage>
        <taxon>Bacteria</taxon>
        <taxon>Bacillati</taxon>
        <taxon>Bacillota</taxon>
        <taxon>Clostridia</taxon>
        <taxon>Eubacteriales</taxon>
        <taxon>Clostridiaceae</taxon>
        <taxon>Clostridium</taxon>
    </lineage>
</organism>
<keyword evidence="1" id="KW-0175">Coiled coil</keyword>
<name>A0A1H0N0I8_9CLOT</name>
<gene>
    <name evidence="2" type="ORF">H7E68_15965</name>
    <name evidence="3" type="ORF">SAMN04488529_101637</name>
</gene>
<evidence type="ECO:0000313" key="4">
    <source>
        <dbReference type="Proteomes" id="UP000198597"/>
    </source>
</evidence>
<reference evidence="3 4" key="1">
    <citation type="submission" date="2016-10" db="EMBL/GenBank/DDBJ databases">
        <authorList>
            <person name="de Groot N.N."/>
        </authorList>
    </citation>
    <scope>NUCLEOTIDE SEQUENCE [LARGE SCALE GENOMIC DNA]</scope>
    <source>
        <strain evidence="3 4">DSM 12272</strain>
    </source>
</reference>
<dbReference type="Proteomes" id="UP000585258">
    <property type="component" value="Unassembled WGS sequence"/>
</dbReference>